<dbReference type="Gene3D" id="3.30.700.10">
    <property type="entry name" value="Glycoprotein, Type 4 Pilin"/>
    <property type="match status" value="1"/>
</dbReference>
<dbReference type="PROSITE" id="PS00409">
    <property type="entry name" value="PROKAR_NTER_METHYL"/>
    <property type="match status" value="1"/>
</dbReference>
<dbReference type="SUPFAM" id="SSF54523">
    <property type="entry name" value="Pili subunits"/>
    <property type="match status" value="1"/>
</dbReference>
<dbReference type="Proteomes" id="UP000237819">
    <property type="component" value="Unassembled WGS sequence"/>
</dbReference>
<dbReference type="AlphaFoldDB" id="A0A2S8GNA3"/>
<dbReference type="InterPro" id="IPR012902">
    <property type="entry name" value="N_methyl_site"/>
</dbReference>
<dbReference type="RefSeq" id="WP_105335598.1">
    <property type="nucleotide sequence ID" value="NZ_PUHZ01000012.1"/>
</dbReference>
<feature type="domain" description="DUF1559" evidence="1">
    <location>
        <begin position="31"/>
        <end position="265"/>
    </location>
</feature>
<proteinExistence type="predicted"/>
<accession>A0A2S8GNA3</accession>
<name>A0A2S8GNA3_9BACT</name>
<dbReference type="NCBIfam" id="TIGR02532">
    <property type="entry name" value="IV_pilin_GFxxxE"/>
    <property type="match status" value="1"/>
</dbReference>
<dbReference type="Pfam" id="PF07963">
    <property type="entry name" value="N_methyl"/>
    <property type="match status" value="1"/>
</dbReference>
<reference evidence="2 3" key="1">
    <citation type="submission" date="2018-02" db="EMBL/GenBank/DDBJ databases">
        <title>Comparative genomes isolates from brazilian mangrove.</title>
        <authorList>
            <person name="Araujo J.E."/>
            <person name="Taketani R.G."/>
            <person name="Silva M.C.P."/>
            <person name="Loureco M.V."/>
            <person name="Andreote F.D."/>
        </authorList>
    </citation>
    <scope>NUCLEOTIDE SEQUENCE [LARGE SCALE GENOMIC DNA]</scope>
    <source>
        <strain evidence="2 3">Nap-Phe MGV</strain>
    </source>
</reference>
<dbReference type="InterPro" id="IPR011453">
    <property type="entry name" value="DUF1559"/>
</dbReference>
<organism evidence="2 3">
    <name type="scientific">Blastopirellula marina</name>
    <dbReference type="NCBI Taxonomy" id="124"/>
    <lineage>
        <taxon>Bacteria</taxon>
        <taxon>Pseudomonadati</taxon>
        <taxon>Planctomycetota</taxon>
        <taxon>Planctomycetia</taxon>
        <taxon>Pirellulales</taxon>
        <taxon>Pirellulaceae</taxon>
        <taxon>Blastopirellula</taxon>
    </lineage>
</organism>
<gene>
    <name evidence="2" type="ORF">C5Y93_11630</name>
</gene>
<dbReference type="InterPro" id="IPR045584">
    <property type="entry name" value="Pilin-like"/>
</dbReference>
<dbReference type="Pfam" id="PF07596">
    <property type="entry name" value="SBP_bac_10"/>
    <property type="match status" value="1"/>
</dbReference>
<evidence type="ECO:0000313" key="3">
    <source>
        <dbReference type="Proteomes" id="UP000237819"/>
    </source>
</evidence>
<dbReference type="PANTHER" id="PTHR30093">
    <property type="entry name" value="GENERAL SECRETION PATHWAY PROTEIN G"/>
    <property type="match status" value="1"/>
</dbReference>
<evidence type="ECO:0000313" key="2">
    <source>
        <dbReference type="EMBL" id="PQO45898.1"/>
    </source>
</evidence>
<protein>
    <submittedName>
        <fullName evidence="2">Prepilin-type cleavage/methylation domain-containing protein</fullName>
    </submittedName>
</protein>
<dbReference type="OrthoDB" id="259319at2"/>
<dbReference type="NCBIfam" id="TIGR04294">
    <property type="entry name" value="pre_pil_HX9DG"/>
    <property type="match status" value="1"/>
</dbReference>
<dbReference type="InterPro" id="IPR027558">
    <property type="entry name" value="Pre_pil_HX9DG_C"/>
</dbReference>
<sequence>MKNRSGFTLVELLVVIAIIGVLIALLLPAVQQAREAARRAQCNNNLKQIGLALHMYNDTFSKLPPSSVASTDKTIFAWSALILPQMEQKNLYDRLDPTSRSFGAVLTSDVTALQSPVDTFVCPSDPTGKLNDNRPFDISGTLTNTAKSNYPGCLGNYTSKGAFTSTGIKLKDVTDGLSNTIFVGERRSTEGGYAGLMIGGRNPRVGSDGLVWSDAFIALGGYRMGDGYSKTAGSSPEVAFSSAHPGGAQFVFGDGSVHFLPESIDWLPNASITTEQWGTFNRLCAIADGNPVGEF</sequence>
<dbReference type="EMBL" id="PUHZ01000012">
    <property type="protein sequence ID" value="PQO45898.1"/>
    <property type="molecule type" value="Genomic_DNA"/>
</dbReference>
<dbReference type="PANTHER" id="PTHR30093:SF2">
    <property type="entry name" value="TYPE II SECRETION SYSTEM PROTEIN H"/>
    <property type="match status" value="1"/>
</dbReference>
<comment type="caution">
    <text evidence="2">The sequence shown here is derived from an EMBL/GenBank/DDBJ whole genome shotgun (WGS) entry which is preliminary data.</text>
</comment>
<evidence type="ECO:0000259" key="1">
    <source>
        <dbReference type="Pfam" id="PF07596"/>
    </source>
</evidence>